<feature type="transmembrane region" description="Helical" evidence="1">
    <location>
        <begin position="20"/>
        <end position="40"/>
    </location>
</feature>
<name>A0A6A3K6X1_9STRA</name>
<proteinExistence type="predicted"/>
<accession>A0A6A3K6X1</accession>
<protein>
    <submittedName>
        <fullName evidence="2">Uncharacterized protein</fullName>
    </submittedName>
</protein>
<dbReference type="OrthoDB" id="10280108at2759"/>
<sequence>MPGEELLWLNCATRHFLRPIGELVILLLIGITCLPLMNGVQAEKTIIPLQHFEIENQSELIHNDTTNFHGITAVVDHFEPRVWDQCATRLDIGRERRAVDDALGGSAVQKSLECISTSTKLHRDTKRGTACFSTKSTNFISSPLDTSGSEFESDSTSAFL</sequence>
<keyword evidence="1" id="KW-0472">Membrane</keyword>
<dbReference type="EMBL" id="QXFU01001530">
    <property type="protein sequence ID" value="KAE9000465.1"/>
    <property type="molecule type" value="Genomic_DNA"/>
</dbReference>
<evidence type="ECO:0000256" key="1">
    <source>
        <dbReference type="SAM" id="Phobius"/>
    </source>
</evidence>
<evidence type="ECO:0000313" key="2">
    <source>
        <dbReference type="EMBL" id="KAE9000465.1"/>
    </source>
</evidence>
<dbReference type="Proteomes" id="UP000435112">
    <property type="component" value="Unassembled WGS sequence"/>
</dbReference>
<evidence type="ECO:0000313" key="3">
    <source>
        <dbReference type="Proteomes" id="UP000435112"/>
    </source>
</evidence>
<organism evidence="2 3">
    <name type="scientific">Phytophthora rubi</name>
    <dbReference type="NCBI Taxonomy" id="129364"/>
    <lineage>
        <taxon>Eukaryota</taxon>
        <taxon>Sar</taxon>
        <taxon>Stramenopiles</taxon>
        <taxon>Oomycota</taxon>
        <taxon>Peronosporomycetes</taxon>
        <taxon>Peronosporales</taxon>
        <taxon>Peronosporaceae</taxon>
        <taxon>Phytophthora</taxon>
    </lineage>
</organism>
<gene>
    <name evidence="2" type="ORF">PR002_g18184</name>
</gene>
<comment type="caution">
    <text evidence="2">The sequence shown here is derived from an EMBL/GenBank/DDBJ whole genome shotgun (WGS) entry which is preliminary data.</text>
</comment>
<keyword evidence="1" id="KW-1133">Transmembrane helix</keyword>
<dbReference type="AlphaFoldDB" id="A0A6A3K6X1"/>
<keyword evidence="1" id="KW-0812">Transmembrane</keyword>
<reference evidence="2 3" key="1">
    <citation type="submission" date="2018-09" db="EMBL/GenBank/DDBJ databases">
        <title>Genomic investigation of the strawberry pathogen Phytophthora fragariae indicates pathogenicity is determined by transcriptional variation in three key races.</title>
        <authorList>
            <person name="Adams T.M."/>
            <person name="Armitage A.D."/>
            <person name="Sobczyk M.K."/>
            <person name="Bates H.J."/>
            <person name="Dunwell J.M."/>
            <person name="Nellist C.F."/>
            <person name="Harrison R.J."/>
        </authorList>
    </citation>
    <scope>NUCLEOTIDE SEQUENCE [LARGE SCALE GENOMIC DNA]</scope>
    <source>
        <strain evidence="2 3">SCRP324</strain>
    </source>
</reference>